<dbReference type="OrthoDB" id="5686855at2"/>
<dbReference type="Gene3D" id="3.30.310.170">
    <property type="entry name" value="Outer membrane protein assembly factor BamC"/>
    <property type="match status" value="1"/>
</dbReference>
<keyword evidence="2" id="KW-1185">Reference proteome</keyword>
<dbReference type="RefSeq" id="WP_072665978.1">
    <property type="nucleotide sequence ID" value="NZ_LR217725.1"/>
</dbReference>
<protein>
    <submittedName>
        <fullName evidence="1">Outer membrane protein assembly factor BamC</fullName>
    </submittedName>
</protein>
<dbReference type="Gene3D" id="3.30.530.50">
    <property type="match status" value="1"/>
</dbReference>
<dbReference type="Proteomes" id="UP000294462">
    <property type="component" value="Chromosome"/>
</dbReference>
<name>A0A451DIU1_9GAMM</name>
<organism evidence="1 2">
    <name type="scientific">Candidatus Erwinia haradaeae</name>
    <dbReference type="NCBI Taxonomy" id="1922217"/>
    <lineage>
        <taxon>Bacteria</taxon>
        <taxon>Pseudomonadati</taxon>
        <taxon>Pseudomonadota</taxon>
        <taxon>Gammaproteobacteria</taxon>
        <taxon>Enterobacterales</taxon>
        <taxon>Erwiniaceae</taxon>
        <taxon>Erwinia</taxon>
    </lineage>
</organism>
<gene>
    <name evidence="1" type="primary">bamC</name>
    <name evidence="1" type="ORF">ERCIPSTX3056_051</name>
</gene>
<evidence type="ECO:0000313" key="1">
    <source>
        <dbReference type="EMBL" id="VFP86609.1"/>
    </source>
</evidence>
<evidence type="ECO:0000313" key="2">
    <source>
        <dbReference type="Proteomes" id="UP000294462"/>
    </source>
</evidence>
<dbReference type="AlphaFoldDB" id="A0A451DIU1"/>
<dbReference type="InterPro" id="IPR010653">
    <property type="entry name" value="NlpB/DapX"/>
</dbReference>
<reference evidence="1 2" key="1">
    <citation type="submission" date="2019-02" db="EMBL/GenBank/DDBJ databases">
        <authorList>
            <person name="Manzano-Marin A."/>
            <person name="Manzano-Marin A."/>
        </authorList>
    </citation>
    <scope>NUCLEOTIDE SEQUENCE [LARGE SCALE GENOMIC DNA]</scope>
    <source>
        <strain evidence="1 2">ErCipseudotaxifoliae</strain>
    </source>
</reference>
<dbReference type="InterPro" id="IPR042268">
    <property type="entry name" value="BamC_C"/>
</dbReference>
<dbReference type="Pfam" id="PF06804">
    <property type="entry name" value="Lipoprotein_18"/>
    <property type="match status" value="1"/>
</dbReference>
<sequence length="352" mass="40261" precursor="true">MANAGRRSTMAVILGLSLLSLLLLLSACSSKTCDKNQEISNLSTLEIDHSRELKAPPGMILPTRNPYFCIPYMPITVGQHYKQVDLKPPVQTSIKGQHYDAQISGNVGTLIIKDSSGATWSQVVHILQKAKFTTLYRQDARKILFTDWVQWAPLHDYKEHIYSGRYQVSIKNHGIDQQIKVTLINLRRKNKVVNSPVQIQYYTAKMCNYIAQKLNTMIDQNHMDPVIPNRYKRNIHIYSSTNDAGLPNIILCASFEHVWRWLPDILKILSMDLKESNYSHGSFKVKYNSLSRKTIHKLGVSDMNLKNGYYKIQVGDLGPYSSLQFFDPSGRLLNRLQHENMLAVLNRIVTKK</sequence>
<proteinExistence type="predicted"/>
<dbReference type="KEGG" id="ehd:ERCIPSTX3056_051"/>
<dbReference type="EMBL" id="LR217725">
    <property type="protein sequence ID" value="VFP86609.1"/>
    <property type="molecule type" value="Genomic_DNA"/>
</dbReference>
<dbReference type="PROSITE" id="PS51257">
    <property type="entry name" value="PROKAR_LIPOPROTEIN"/>
    <property type="match status" value="1"/>
</dbReference>
<accession>A0A451DIU1</accession>